<dbReference type="InterPro" id="IPR035992">
    <property type="entry name" value="Ricin_B-like_lectins"/>
</dbReference>
<evidence type="ECO:0000313" key="4">
    <source>
        <dbReference type="Proteomes" id="UP001595867"/>
    </source>
</evidence>
<comment type="caution">
    <text evidence="3">The sequence shown here is derived from an EMBL/GenBank/DDBJ whole genome shotgun (WGS) entry which is preliminary data.</text>
</comment>
<feature type="domain" description="Ricin B lectin" evidence="2">
    <location>
        <begin position="172"/>
        <end position="318"/>
    </location>
</feature>
<dbReference type="SMART" id="SM00458">
    <property type="entry name" value="RICIN"/>
    <property type="match status" value="2"/>
</dbReference>
<dbReference type="RefSeq" id="WP_378069091.1">
    <property type="nucleotide sequence ID" value="NZ_JBHSBL010000018.1"/>
</dbReference>
<dbReference type="Gene3D" id="2.80.10.50">
    <property type="match status" value="2"/>
</dbReference>
<keyword evidence="1" id="KW-0812">Transmembrane</keyword>
<gene>
    <name evidence="3" type="ORF">ACFO0C_25140</name>
</gene>
<proteinExistence type="predicted"/>
<feature type="transmembrane region" description="Helical" evidence="1">
    <location>
        <begin position="12"/>
        <end position="36"/>
    </location>
</feature>
<dbReference type="Proteomes" id="UP001595867">
    <property type="component" value="Unassembled WGS sequence"/>
</dbReference>
<sequence>MITLRFSRDDRGSLPMAMMIVTVGVVMAAMMLPVVVQQIKTTRGIVDRNTALNGAQVGLDVVMARVRAASVDKDGDGQMEGQLEDMPPCLVEGDAGVSGTGEKLKYKVKIDYYDQDNTYLGCPLTKVPSTAKVTSIGLSPQAVTSSSGTSTSGARTLTATYVFSTSNTNIPGGAIRIAATTTASLCFDAGSSKPAAGTALVVKVCNGSSTQQFGYTADLYLKLINSETDSNKSLGMCLTPASTTHANNVALVFKNCPDVTRSTEYQWSLDGSSQFHSTSTKSAIESFCVNMKAANTIGTAVVLNTCSGNTSLVIWRSDPGVGAGMAGDSTNQLVNYAQFSRCLDVTSKSTSSTYMIAWFCKQSPSGSVDWNQIWTHPIPVAPETKKTGPIAVSSNGTNYFCLKSPQSASATIYVTTVACDPKSTTLADNLMWTVFHATDTYASSYRIMDSKGFCLQPTDLNATVKDTHSDGTSKVKVEKCSSAELQKWNAPANISKLTPITNVNEN</sequence>
<organism evidence="3 4">
    <name type="scientific">Actinoplanes subglobosus</name>
    <dbReference type="NCBI Taxonomy" id="1547892"/>
    <lineage>
        <taxon>Bacteria</taxon>
        <taxon>Bacillati</taxon>
        <taxon>Actinomycetota</taxon>
        <taxon>Actinomycetes</taxon>
        <taxon>Micromonosporales</taxon>
        <taxon>Micromonosporaceae</taxon>
        <taxon>Actinoplanes</taxon>
    </lineage>
</organism>
<reference evidence="4" key="1">
    <citation type="journal article" date="2019" name="Int. J. Syst. Evol. Microbiol.">
        <title>The Global Catalogue of Microorganisms (GCM) 10K type strain sequencing project: providing services to taxonomists for standard genome sequencing and annotation.</title>
        <authorList>
            <consortium name="The Broad Institute Genomics Platform"/>
            <consortium name="The Broad Institute Genome Sequencing Center for Infectious Disease"/>
            <person name="Wu L."/>
            <person name="Ma J."/>
        </authorList>
    </citation>
    <scope>NUCLEOTIDE SEQUENCE [LARGE SCALE GENOMIC DNA]</scope>
    <source>
        <strain evidence="4">TBRC 5832</strain>
    </source>
</reference>
<protein>
    <submittedName>
        <fullName evidence="3">Ricin-type beta-trefoil lectin domain protein</fullName>
    </submittedName>
</protein>
<dbReference type="EMBL" id="JBHSBL010000018">
    <property type="protein sequence ID" value="MFC4068225.1"/>
    <property type="molecule type" value="Genomic_DNA"/>
</dbReference>
<feature type="domain" description="Ricin B lectin" evidence="2">
    <location>
        <begin position="328"/>
        <end position="491"/>
    </location>
</feature>
<dbReference type="InterPro" id="IPR000772">
    <property type="entry name" value="Ricin_B_lectin"/>
</dbReference>
<evidence type="ECO:0000256" key="1">
    <source>
        <dbReference type="SAM" id="Phobius"/>
    </source>
</evidence>
<accession>A0ABV8IWS0</accession>
<dbReference type="Pfam" id="PF00652">
    <property type="entry name" value="Ricin_B_lectin"/>
    <property type="match status" value="1"/>
</dbReference>
<keyword evidence="1" id="KW-1133">Transmembrane helix</keyword>
<dbReference type="PROSITE" id="PS50231">
    <property type="entry name" value="RICIN_B_LECTIN"/>
    <property type="match status" value="2"/>
</dbReference>
<dbReference type="SUPFAM" id="SSF50370">
    <property type="entry name" value="Ricin B-like lectins"/>
    <property type="match status" value="2"/>
</dbReference>
<keyword evidence="1" id="KW-0472">Membrane</keyword>
<dbReference type="CDD" id="cd00161">
    <property type="entry name" value="beta-trefoil_Ricin-like"/>
    <property type="match status" value="1"/>
</dbReference>
<evidence type="ECO:0000313" key="3">
    <source>
        <dbReference type="EMBL" id="MFC4068225.1"/>
    </source>
</evidence>
<name>A0ABV8IWS0_9ACTN</name>
<evidence type="ECO:0000259" key="2">
    <source>
        <dbReference type="SMART" id="SM00458"/>
    </source>
</evidence>
<keyword evidence="4" id="KW-1185">Reference proteome</keyword>